<dbReference type="GO" id="GO:0005524">
    <property type="term" value="F:ATP binding"/>
    <property type="evidence" value="ECO:0007669"/>
    <property type="project" value="UniProtKB-KW"/>
</dbReference>
<evidence type="ECO:0000313" key="13">
    <source>
        <dbReference type="Proteomes" id="UP000034492"/>
    </source>
</evidence>
<evidence type="ECO:0000313" key="12">
    <source>
        <dbReference type="EMBL" id="KKQ09536.1"/>
    </source>
</evidence>
<evidence type="ECO:0000259" key="11">
    <source>
        <dbReference type="SMART" id="SM00845"/>
    </source>
</evidence>
<evidence type="ECO:0000256" key="2">
    <source>
        <dbReference type="ARBA" id="ARBA00011123"/>
    </source>
</evidence>
<reference evidence="12 13" key="1">
    <citation type="journal article" date="2015" name="Nature">
        <title>rRNA introns, odd ribosomes, and small enigmatic genomes across a large radiation of phyla.</title>
        <authorList>
            <person name="Brown C.T."/>
            <person name="Hug L.A."/>
            <person name="Thomas B.C."/>
            <person name="Sharon I."/>
            <person name="Castelle C.J."/>
            <person name="Singh A."/>
            <person name="Wilkins M.J."/>
            <person name="Williams K.H."/>
            <person name="Banfield J.F."/>
        </authorList>
    </citation>
    <scope>NUCLEOTIDE SEQUENCE [LARGE SCALE GENOMIC DNA]</scope>
</reference>
<evidence type="ECO:0000256" key="3">
    <source>
        <dbReference type="ARBA" id="ARBA00022598"/>
    </source>
</evidence>
<dbReference type="NCBIfam" id="NF004012">
    <property type="entry name" value="PRK05477.1-2"/>
    <property type="match status" value="1"/>
</dbReference>
<dbReference type="Proteomes" id="UP000034492">
    <property type="component" value="Unassembled WGS sequence"/>
</dbReference>
<evidence type="ECO:0000256" key="9">
    <source>
        <dbReference type="ARBA" id="ARBA00047913"/>
    </source>
</evidence>
<dbReference type="GO" id="GO:0006412">
    <property type="term" value="P:translation"/>
    <property type="evidence" value="ECO:0007669"/>
    <property type="project" value="UniProtKB-UniRule"/>
</dbReference>
<dbReference type="GO" id="GO:0050567">
    <property type="term" value="F:glutaminyl-tRNA synthase (glutamine-hydrolyzing) activity"/>
    <property type="evidence" value="ECO:0007669"/>
    <property type="project" value="UniProtKB-UniRule"/>
</dbReference>
<dbReference type="Pfam" id="PF02934">
    <property type="entry name" value="GatB_N"/>
    <property type="match status" value="1"/>
</dbReference>
<dbReference type="PATRIC" id="fig|1618426.3.peg.539"/>
<dbReference type="AlphaFoldDB" id="A0A0G0I088"/>
<comment type="catalytic activity">
    <reaction evidence="8 10">
        <text>L-aspartyl-tRNA(Asn) + L-glutamine + ATP + H2O = L-asparaginyl-tRNA(Asn) + L-glutamate + ADP + phosphate + 2 H(+)</text>
        <dbReference type="Rhea" id="RHEA:14513"/>
        <dbReference type="Rhea" id="RHEA-COMP:9674"/>
        <dbReference type="Rhea" id="RHEA-COMP:9677"/>
        <dbReference type="ChEBI" id="CHEBI:15377"/>
        <dbReference type="ChEBI" id="CHEBI:15378"/>
        <dbReference type="ChEBI" id="CHEBI:29985"/>
        <dbReference type="ChEBI" id="CHEBI:30616"/>
        <dbReference type="ChEBI" id="CHEBI:43474"/>
        <dbReference type="ChEBI" id="CHEBI:58359"/>
        <dbReference type="ChEBI" id="CHEBI:78515"/>
        <dbReference type="ChEBI" id="CHEBI:78516"/>
        <dbReference type="ChEBI" id="CHEBI:456216"/>
    </reaction>
</comment>
<evidence type="ECO:0000256" key="1">
    <source>
        <dbReference type="ARBA" id="ARBA00005306"/>
    </source>
</evidence>
<dbReference type="EMBL" id="LBSA01000013">
    <property type="protein sequence ID" value="KKQ09536.1"/>
    <property type="molecule type" value="Genomic_DNA"/>
</dbReference>
<dbReference type="InterPro" id="IPR004413">
    <property type="entry name" value="GatB"/>
</dbReference>
<gene>
    <name evidence="10" type="primary">gatB</name>
    <name evidence="12" type="ORF">US19_C0013G0010</name>
</gene>
<proteinExistence type="inferred from homology"/>
<dbReference type="PANTHER" id="PTHR11659:SF0">
    <property type="entry name" value="GLUTAMYL-TRNA(GLN) AMIDOTRANSFERASE SUBUNIT B, MITOCHONDRIAL"/>
    <property type="match status" value="1"/>
</dbReference>
<dbReference type="NCBIfam" id="NF004014">
    <property type="entry name" value="PRK05477.1-4"/>
    <property type="match status" value="1"/>
</dbReference>
<comment type="similarity">
    <text evidence="1 10">Belongs to the GatB/GatE family. GatB subfamily.</text>
</comment>
<keyword evidence="4 10" id="KW-0547">Nucleotide-binding</keyword>
<dbReference type="HAMAP" id="MF_00121">
    <property type="entry name" value="GatB"/>
    <property type="match status" value="1"/>
</dbReference>
<dbReference type="PANTHER" id="PTHR11659">
    <property type="entry name" value="GLUTAMYL-TRNA GLN AMIDOTRANSFERASE SUBUNIT B MITOCHONDRIAL AND PROKARYOTIC PET112-RELATED"/>
    <property type="match status" value="1"/>
</dbReference>
<evidence type="ECO:0000256" key="5">
    <source>
        <dbReference type="ARBA" id="ARBA00022840"/>
    </source>
</evidence>
<evidence type="ECO:0000256" key="4">
    <source>
        <dbReference type="ARBA" id="ARBA00022741"/>
    </source>
</evidence>
<keyword evidence="5 10" id="KW-0067">ATP-binding</keyword>
<dbReference type="GO" id="GO:0070681">
    <property type="term" value="P:glutaminyl-tRNAGln biosynthesis via transamidation"/>
    <property type="evidence" value="ECO:0007669"/>
    <property type="project" value="TreeGrafter"/>
</dbReference>
<evidence type="ECO:0000256" key="8">
    <source>
        <dbReference type="ARBA" id="ARBA00047380"/>
    </source>
</evidence>
<dbReference type="SMART" id="SM00845">
    <property type="entry name" value="GatB_Yqey"/>
    <property type="match status" value="1"/>
</dbReference>
<dbReference type="Pfam" id="PF02637">
    <property type="entry name" value="GatB_Yqey"/>
    <property type="match status" value="1"/>
</dbReference>
<dbReference type="InterPro" id="IPR023168">
    <property type="entry name" value="GatB_Yqey_C_2"/>
</dbReference>
<dbReference type="SUPFAM" id="SSF89095">
    <property type="entry name" value="GatB/YqeY motif"/>
    <property type="match status" value="1"/>
</dbReference>
<comment type="subunit">
    <text evidence="2 10">Heterotrimer of A, B and C subunits.</text>
</comment>
<dbReference type="GO" id="GO:0050566">
    <property type="term" value="F:asparaginyl-tRNA synthase (glutamine-hydrolyzing) activity"/>
    <property type="evidence" value="ECO:0007669"/>
    <property type="project" value="RHEA"/>
</dbReference>
<dbReference type="InterPro" id="IPR006075">
    <property type="entry name" value="Asn/Gln-tRNA_Trfase_suB/E_cat"/>
</dbReference>
<dbReference type="InterPro" id="IPR017958">
    <property type="entry name" value="Gln-tRNA_amidoTrfase_suB_CS"/>
</dbReference>
<dbReference type="InterPro" id="IPR003789">
    <property type="entry name" value="Asn/Gln_tRNA_amidoTrase-B-like"/>
</dbReference>
<dbReference type="SUPFAM" id="SSF55931">
    <property type="entry name" value="Glutamine synthetase/guanido kinase"/>
    <property type="match status" value="1"/>
</dbReference>
<comment type="catalytic activity">
    <reaction evidence="9 10">
        <text>L-glutamyl-tRNA(Gln) + L-glutamine + ATP + H2O = L-glutaminyl-tRNA(Gln) + L-glutamate + ADP + phosphate + H(+)</text>
        <dbReference type="Rhea" id="RHEA:17521"/>
        <dbReference type="Rhea" id="RHEA-COMP:9681"/>
        <dbReference type="Rhea" id="RHEA-COMP:9684"/>
        <dbReference type="ChEBI" id="CHEBI:15377"/>
        <dbReference type="ChEBI" id="CHEBI:15378"/>
        <dbReference type="ChEBI" id="CHEBI:29985"/>
        <dbReference type="ChEBI" id="CHEBI:30616"/>
        <dbReference type="ChEBI" id="CHEBI:43474"/>
        <dbReference type="ChEBI" id="CHEBI:58359"/>
        <dbReference type="ChEBI" id="CHEBI:78520"/>
        <dbReference type="ChEBI" id="CHEBI:78521"/>
        <dbReference type="ChEBI" id="CHEBI:456216"/>
    </reaction>
</comment>
<keyword evidence="3 10" id="KW-0436">Ligase</keyword>
<organism evidence="12 13">
    <name type="scientific">Candidatus Daviesbacteria bacterium GW2011_GWB1_36_5</name>
    <dbReference type="NCBI Taxonomy" id="1618426"/>
    <lineage>
        <taxon>Bacteria</taxon>
        <taxon>Candidatus Daviesiibacteriota</taxon>
    </lineage>
</organism>
<dbReference type="InterPro" id="IPR017959">
    <property type="entry name" value="Asn/Gln-tRNA_amidoTrfase_suB/E"/>
</dbReference>
<protein>
    <recommendedName>
        <fullName evidence="10">Aspartyl/glutamyl-tRNA(Asn/Gln) amidotransferase subunit B</fullName>
        <shortName evidence="10">Asp/Glu-ADT subunit B</shortName>
        <ecNumber evidence="10">6.3.5.-</ecNumber>
    </recommendedName>
</protein>
<dbReference type="NCBIfam" id="TIGR00133">
    <property type="entry name" value="gatB"/>
    <property type="match status" value="1"/>
</dbReference>
<comment type="function">
    <text evidence="7 10">Allows the formation of correctly charged Asn-tRNA(Asn) or Gln-tRNA(Gln) through the transamidation of misacylated Asp-tRNA(Asn) or Glu-tRNA(Gln) in organisms which lack either or both of asparaginyl-tRNA or glutaminyl-tRNA synthetases. The reaction takes place in the presence of glutamine and ATP through an activated phospho-Asp-tRNA(Asn) or phospho-Glu-tRNA(Gln).</text>
</comment>
<dbReference type="EC" id="6.3.5.-" evidence="10"/>
<keyword evidence="6 10" id="KW-0648">Protein biosynthesis</keyword>
<dbReference type="Gene3D" id="1.10.150.380">
    <property type="entry name" value="GatB domain, N-terminal subdomain"/>
    <property type="match status" value="1"/>
</dbReference>
<dbReference type="InterPro" id="IPR018027">
    <property type="entry name" value="Asn/Gln_amidotransferase"/>
</dbReference>
<feature type="domain" description="Asn/Gln amidotransferase" evidence="11">
    <location>
        <begin position="350"/>
        <end position="471"/>
    </location>
</feature>
<comment type="caution">
    <text evidence="12">The sequence shown here is derived from an EMBL/GenBank/DDBJ whole genome shotgun (WGS) entry which is preliminary data.</text>
</comment>
<dbReference type="PROSITE" id="PS01234">
    <property type="entry name" value="GATB"/>
    <property type="match status" value="1"/>
</dbReference>
<evidence type="ECO:0000256" key="10">
    <source>
        <dbReference type="HAMAP-Rule" id="MF_00121"/>
    </source>
</evidence>
<evidence type="ECO:0000256" key="6">
    <source>
        <dbReference type="ARBA" id="ARBA00022917"/>
    </source>
</evidence>
<evidence type="ECO:0000256" key="7">
    <source>
        <dbReference type="ARBA" id="ARBA00024799"/>
    </source>
</evidence>
<dbReference type="GO" id="GO:0016740">
    <property type="term" value="F:transferase activity"/>
    <property type="evidence" value="ECO:0007669"/>
    <property type="project" value="UniProtKB-KW"/>
</dbReference>
<accession>A0A0G0I088</accession>
<keyword evidence="12" id="KW-0808">Transferase</keyword>
<sequence length="473" mass="54229">MYKPVIGLEVHVELNTKSKMFCNCSADYFGKKPNTHTCPVCLGLPGALPFINKQAIEGCLKIGLALNCTPAEESLFERKNYFYPDLAKGFQTSQYRWPLSVKGWIDIEDKSGEKKRIRINRAHQEEDTAKLMHQLGNSKTQETSNNENITGIDFNRSGVPLVEIVTEPDFTDSSQIRDYAKKLQQIFRYLGVSNADMERGDMRLEANVSVREVGNEKWDVRTGKLPPYRVELKNINSFRFMVAAVEYEIKRQIELLEAGRDDELRQETRGWDENKKITYVQRSKEEAHDYRYFPEPDLPEFRVQSSEFRIDDIKKGMPELPWMKAERFVKELGLKISDAKILTEETELADIFEKLVKIGREKEIEPKVLANYVVNQKIDLLNKDPNQIIDDIKSKSVGIISDEEELDKVCREVIDENGGLVQFYKRSLIPSGDEIKKGNPNMLNVLIGGVMRKTQGKANAGLVRKILEKLLNG</sequence>
<dbReference type="Gene3D" id="1.10.10.410">
    <property type="match status" value="1"/>
</dbReference>
<dbReference type="InterPro" id="IPR014746">
    <property type="entry name" value="Gln_synth/guanido_kin_cat_dom"/>
</dbReference>
<dbReference type="InterPro" id="IPR042114">
    <property type="entry name" value="GatB_C_1"/>
</dbReference>
<name>A0A0G0I088_9BACT</name>